<proteinExistence type="predicted"/>
<dbReference type="PANTHER" id="PTHR11895">
    <property type="entry name" value="TRANSAMIDASE"/>
    <property type="match status" value="1"/>
</dbReference>
<dbReference type="Gene3D" id="3.90.1300.10">
    <property type="entry name" value="Amidase signature (AS) domain"/>
    <property type="match status" value="1"/>
</dbReference>
<dbReference type="InterPro" id="IPR036928">
    <property type="entry name" value="AS_sf"/>
</dbReference>
<evidence type="ECO:0000259" key="1">
    <source>
        <dbReference type="Pfam" id="PF01425"/>
    </source>
</evidence>
<dbReference type="Proteomes" id="UP001596501">
    <property type="component" value="Unassembled WGS sequence"/>
</dbReference>
<dbReference type="Pfam" id="PF01425">
    <property type="entry name" value="Amidase"/>
    <property type="match status" value="1"/>
</dbReference>
<sequence>MSPACFPAPDLHATQSALQRGDTTATQLLNASLAAAQSSACEHAWVVAPTAADAHDQLASLERRHGQDLPHTPLAGLAVSVKDLFDVAGQVTTAGSRVLGPDGVNLPAAKADATAVVRLRAAGAVIFGRTQMSEFAFSGVGVNPHHGTPRNPCDATTHRIPGGSSSGGAVTVAAGAAWAALGSDTGGSIRIPAALCGIVGFKSSAHWVPTDGAFPLSTTLDTVAAMTLSVRDAILLHEVLAARSVVRSPTGLRDCRFAVPQHTVLDGLDATVARAFERSLSILSAAGAHIVDVALPELGEAADMQARCTFPAAEAFSVQRTWVQDHAALYDPRVLARVLRGGTMLAGDYIELQRARTDWMRRVNQAIAPFDALLSPTVPMVAPPLAEVAPGTERDEAFFAANARLLRNTALGNLLDGCGLSLPCHRDGELPVGLMLWHGNGRDDSVLHAAQLVERALEAA</sequence>
<feature type="domain" description="Amidase" evidence="1">
    <location>
        <begin position="28"/>
        <end position="447"/>
    </location>
</feature>
<dbReference type="EMBL" id="JBHTCA010000003">
    <property type="protein sequence ID" value="MFC7408310.1"/>
    <property type="molecule type" value="Genomic_DNA"/>
</dbReference>
<dbReference type="RefSeq" id="WP_382220422.1">
    <property type="nucleotide sequence ID" value="NZ_JBHTCA010000003.1"/>
</dbReference>
<evidence type="ECO:0000313" key="3">
    <source>
        <dbReference type="Proteomes" id="UP001596501"/>
    </source>
</evidence>
<evidence type="ECO:0000313" key="2">
    <source>
        <dbReference type="EMBL" id="MFC7408310.1"/>
    </source>
</evidence>
<dbReference type="InterPro" id="IPR023631">
    <property type="entry name" value="Amidase_dom"/>
</dbReference>
<dbReference type="PANTHER" id="PTHR11895:SF176">
    <property type="entry name" value="AMIDASE AMID-RELATED"/>
    <property type="match status" value="1"/>
</dbReference>
<dbReference type="SUPFAM" id="SSF75304">
    <property type="entry name" value="Amidase signature (AS) enzymes"/>
    <property type="match status" value="1"/>
</dbReference>
<comment type="caution">
    <text evidence="2">The sequence shown here is derived from an EMBL/GenBank/DDBJ whole genome shotgun (WGS) entry which is preliminary data.</text>
</comment>
<dbReference type="InterPro" id="IPR000120">
    <property type="entry name" value="Amidase"/>
</dbReference>
<accession>A0ABW2QFS4</accession>
<dbReference type="NCBIfam" id="NF005460">
    <property type="entry name" value="PRK07056.1"/>
    <property type="match status" value="1"/>
</dbReference>
<dbReference type="PROSITE" id="PS00571">
    <property type="entry name" value="AMIDASES"/>
    <property type="match status" value="1"/>
</dbReference>
<gene>
    <name evidence="2" type="ORF">ACFQPB_05520</name>
</gene>
<protein>
    <submittedName>
        <fullName evidence="2">Amidase</fullName>
    </submittedName>
</protein>
<dbReference type="InterPro" id="IPR020556">
    <property type="entry name" value="Amidase_CS"/>
</dbReference>
<organism evidence="2 3">
    <name type="scientific">Hydrogenophaga atypica</name>
    <dbReference type="NCBI Taxonomy" id="249409"/>
    <lineage>
        <taxon>Bacteria</taxon>
        <taxon>Pseudomonadati</taxon>
        <taxon>Pseudomonadota</taxon>
        <taxon>Betaproteobacteria</taxon>
        <taxon>Burkholderiales</taxon>
        <taxon>Comamonadaceae</taxon>
        <taxon>Hydrogenophaga</taxon>
    </lineage>
</organism>
<name>A0ABW2QFS4_9BURK</name>
<reference evidence="3" key="1">
    <citation type="journal article" date="2019" name="Int. J. Syst. Evol. Microbiol.">
        <title>The Global Catalogue of Microorganisms (GCM) 10K type strain sequencing project: providing services to taxonomists for standard genome sequencing and annotation.</title>
        <authorList>
            <consortium name="The Broad Institute Genomics Platform"/>
            <consortium name="The Broad Institute Genome Sequencing Center for Infectious Disease"/>
            <person name="Wu L."/>
            <person name="Ma J."/>
        </authorList>
    </citation>
    <scope>NUCLEOTIDE SEQUENCE [LARGE SCALE GENOMIC DNA]</scope>
    <source>
        <strain evidence="3">CGMCC 1.12371</strain>
    </source>
</reference>
<keyword evidence="3" id="KW-1185">Reference proteome</keyword>